<dbReference type="RefSeq" id="WP_136452167.1">
    <property type="nucleotide sequence ID" value="NZ_SSTI01000011.1"/>
</dbReference>
<evidence type="ECO:0000313" key="1">
    <source>
        <dbReference type="EMBL" id="THG38549.1"/>
    </source>
</evidence>
<name>A0ABY2QE98_9SPHN</name>
<proteinExistence type="predicted"/>
<dbReference type="EMBL" id="SSTI01000011">
    <property type="protein sequence ID" value="THG38549.1"/>
    <property type="molecule type" value="Genomic_DNA"/>
</dbReference>
<keyword evidence="2" id="KW-1185">Reference proteome</keyword>
<sequence length="106" mass="10727">MGSVFLRHMLIARGLGLVIGQVVIAAGALAAVALSPPLRGDMLLLPLWPDAPTARLALAQDARLVAAGPGGGMVVRGERDALFWPLLRAGIVTIAAPSLICGGPAS</sequence>
<reference evidence="1 2" key="1">
    <citation type="submission" date="2019-04" db="EMBL/GenBank/DDBJ databases">
        <title>Microbes associate with the intestines of laboratory mice.</title>
        <authorList>
            <person name="Navarre W."/>
            <person name="Wong E."/>
            <person name="Huang K.C."/>
            <person name="Tropini C."/>
            <person name="Ng K."/>
            <person name="Yu B."/>
        </authorList>
    </citation>
    <scope>NUCLEOTIDE SEQUENCE [LARGE SCALE GENOMIC DNA]</scope>
    <source>
        <strain evidence="1 2">NM83_B4-11</strain>
    </source>
</reference>
<accession>A0ABY2QE98</accession>
<protein>
    <submittedName>
        <fullName evidence="1">Uncharacterized protein</fullName>
    </submittedName>
</protein>
<organism evidence="1 2">
    <name type="scientific">Sphingomonas olei</name>
    <dbReference type="NCBI Taxonomy" id="1886787"/>
    <lineage>
        <taxon>Bacteria</taxon>
        <taxon>Pseudomonadati</taxon>
        <taxon>Pseudomonadota</taxon>
        <taxon>Alphaproteobacteria</taxon>
        <taxon>Sphingomonadales</taxon>
        <taxon>Sphingomonadaceae</taxon>
        <taxon>Sphingomonas</taxon>
    </lineage>
</organism>
<dbReference type="Proteomes" id="UP000308038">
    <property type="component" value="Unassembled WGS sequence"/>
</dbReference>
<gene>
    <name evidence="1" type="ORF">E5988_14700</name>
</gene>
<evidence type="ECO:0000313" key="2">
    <source>
        <dbReference type="Proteomes" id="UP000308038"/>
    </source>
</evidence>
<comment type="caution">
    <text evidence="1">The sequence shown here is derived from an EMBL/GenBank/DDBJ whole genome shotgun (WGS) entry which is preliminary data.</text>
</comment>